<evidence type="ECO:0000313" key="4">
    <source>
        <dbReference type="Proteomes" id="UP001175261"/>
    </source>
</evidence>
<keyword evidence="2" id="KW-1133">Transmembrane helix</keyword>
<keyword evidence="4" id="KW-1185">Reference proteome</keyword>
<accession>A0AA39L9D6</accession>
<comment type="caution">
    <text evidence="3">The sequence shown here is derived from an EMBL/GenBank/DDBJ whole genome shotgun (WGS) entry which is preliminary data.</text>
</comment>
<keyword evidence="2" id="KW-0812">Transmembrane</keyword>
<dbReference type="EMBL" id="JAPDFR010000002">
    <property type="protein sequence ID" value="KAK0388908.1"/>
    <property type="molecule type" value="Genomic_DNA"/>
</dbReference>
<gene>
    <name evidence="3" type="ORF">NLU13_2485</name>
</gene>
<sequence length="165" mass="17531">MPIITLSPAEESLVPRAEPHVITQTITRLTTTFTTAVTLGGGPTNYSGDEVEPKADIYGGSGDGSGLTNVQLGAIIGSSVAFVLILVITWCCMIQARRRLEAGESGSSDYSLTDSSRSSSPRSQSPRPRPPPRARVNIPGGPKFPTYRALPVRNPRANPSLRRTG</sequence>
<dbReference type="Proteomes" id="UP001175261">
    <property type="component" value="Unassembled WGS sequence"/>
</dbReference>
<feature type="region of interest" description="Disordered" evidence="1">
    <location>
        <begin position="100"/>
        <end position="165"/>
    </location>
</feature>
<feature type="transmembrane region" description="Helical" evidence="2">
    <location>
        <begin position="72"/>
        <end position="93"/>
    </location>
</feature>
<reference evidence="3" key="1">
    <citation type="submission" date="2022-10" db="EMBL/GenBank/DDBJ databases">
        <title>Determination and structural analysis of whole genome sequence of Sarocladium strictum F4-1.</title>
        <authorList>
            <person name="Hu L."/>
            <person name="Jiang Y."/>
        </authorList>
    </citation>
    <scope>NUCLEOTIDE SEQUENCE</scope>
    <source>
        <strain evidence="3">F4-1</strain>
    </source>
</reference>
<evidence type="ECO:0000256" key="2">
    <source>
        <dbReference type="SAM" id="Phobius"/>
    </source>
</evidence>
<evidence type="ECO:0000313" key="3">
    <source>
        <dbReference type="EMBL" id="KAK0388908.1"/>
    </source>
</evidence>
<keyword evidence="2" id="KW-0472">Membrane</keyword>
<name>A0AA39L9D6_SARSR</name>
<feature type="compositionally biased region" description="Low complexity" evidence="1">
    <location>
        <begin position="105"/>
        <end position="126"/>
    </location>
</feature>
<protein>
    <submittedName>
        <fullName evidence="3">Uncharacterized protein</fullName>
    </submittedName>
</protein>
<dbReference type="AlphaFoldDB" id="A0AA39L9D6"/>
<proteinExistence type="predicted"/>
<evidence type="ECO:0000256" key="1">
    <source>
        <dbReference type="SAM" id="MobiDB-lite"/>
    </source>
</evidence>
<organism evidence="3 4">
    <name type="scientific">Sarocladium strictum</name>
    <name type="common">Black bundle disease fungus</name>
    <name type="synonym">Acremonium strictum</name>
    <dbReference type="NCBI Taxonomy" id="5046"/>
    <lineage>
        <taxon>Eukaryota</taxon>
        <taxon>Fungi</taxon>
        <taxon>Dikarya</taxon>
        <taxon>Ascomycota</taxon>
        <taxon>Pezizomycotina</taxon>
        <taxon>Sordariomycetes</taxon>
        <taxon>Hypocreomycetidae</taxon>
        <taxon>Hypocreales</taxon>
        <taxon>Sarocladiaceae</taxon>
        <taxon>Sarocladium</taxon>
    </lineage>
</organism>